<dbReference type="HOGENOM" id="CLU_1057188_0_0_11"/>
<name>V9XJH7_9NOCA</name>
<dbReference type="KEGG" id="rpy:Y013_03865"/>
<dbReference type="Proteomes" id="UP000018781">
    <property type="component" value="Chromosome"/>
</dbReference>
<evidence type="ECO:0000256" key="1">
    <source>
        <dbReference type="SAM" id="MobiDB-lite"/>
    </source>
</evidence>
<dbReference type="AlphaFoldDB" id="V9XJH7"/>
<evidence type="ECO:0000313" key="3">
    <source>
        <dbReference type="Proteomes" id="UP000018781"/>
    </source>
</evidence>
<evidence type="ECO:0000313" key="2">
    <source>
        <dbReference type="EMBL" id="AHD23611.1"/>
    </source>
</evidence>
<feature type="compositionally biased region" description="Basic and acidic residues" evidence="1">
    <location>
        <begin position="127"/>
        <end position="142"/>
    </location>
</feature>
<organism evidence="2 3">
    <name type="scientific">Rhodococcus pyridinivorans SB3094</name>
    <dbReference type="NCBI Taxonomy" id="1435356"/>
    <lineage>
        <taxon>Bacteria</taxon>
        <taxon>Bacillati</taxon>
        <taxon>Actinomycetota</taxon>
        <taxon>Actinomycetes</taxon>
        <taxon>Mycobacteriales</taxon>
        <taxon>Nocardiaceae</taxon>
        <taxon>Rhodococcus</taxon>
    </lineage>
</organism>
<dbReference type="EMBL" id="CP006996">
    <property type="protein sequence ID" value="AHD23611.1"/>
    <property type="molecule type" value="Genomic_DNA"/>
</dbReference>
<feature type="region of interest" description="Disordered" evidence="1">
    <location>
        <begin position="118"/>
        <end position="146"/>
    </location>
</feature>
<reference evidence="2 3" key="1">
    <citation type="journal article" date="2014" name="Genome Announc.">
        <title>Complete Genome of Rhodococcus pyridinivorans SB3094, a Methyl-Ethyl-Ketone-Degrading Bacterium Used for Bioaugmentation.</title>
        <authorList>
            <person name="Dueholm M.S."/>
            <person name="Albertsen M."/>
            <person name="D'Imperio S."/>
            <person name="Tale V.P."/>
            <person name="Lewis D."/>
            <person name="Nielsen P.H."/>
            <person name="Nielsen J.L."/>
        </authorList>
    </citation>
    <scope>NUCLEOTIDE SEQUENCE [LARGE SCALE GENOMIC DNA]</scope>
    <source>
        <strain evidence="2 3">SB3094</strain>
    </source>
</reference>
<accession>V9XJH7</accession>
<sequence>MMVAGLQAVDYDDKLSARWTALVTDLNGRLAAQMSRDADAGEITPLSDDHEGLVTTLTDMIVMAFSRTDRTRRRIESTDTAACYRLRGVMRPVHASSTTARKFAFPLPLHLQFVAHSEQPDCSDDQTDSHHQDHDHHDRDGDEGPGTAALRRFVLRTAHSSLGGRSISGRHPASGFETRSVRGIRVLRVELGRVGILVSHTLLYPIIDEQRLDFSSSQRRTCECAGYNDWDNGSMIPESTWPPIRRDKLTTAEQYTAAGSGSR</sequence>
<protein>
    <submittedName>
        <fullName evidence="2">Uncharacterized protein</fullName>
    </submittedName>
</protein>
<proteinExistence type="predicted"/>
<gene>
    <name evidence="2" type="ORF">Y013_03865</name>
</gene>